<name>A0AAV3Y508_9GAST</name>
<organism evidence="2 3">
    <name type="scientific">Plakobranchus ocellatus</name>
    <dbReference type="NCBI Taxonomy" id="259542"/>
    <lineage>
        <taxon>Eukaryota</taxon>
        <taxon>Metazoa</taxon>
        <taxon>Spiralia</taxon>
        <taxon>Lophotrochozoa</taxon>
        <taxon>Mollusca</taxon>
        <taxon>Gastropoda</taxon>
        <taxon>Heterobranchia</taxon>
        <taxon>Euthyneura</taxon>
        <taxon>Panpulmonata</taxon>
        <taxon>Sacoglossa</taxon>
        <taxon>Placobranchoidea</taxon>
        <taxon>Plakobranchidae</taxon>
        <taxon>Plakobranchus</taxon>
    </lineage>
</organism>
<dbReference type="Proteomes" id="UP000735302">
    <property type="component" value="Unassembled WGS sequence"/>
</dbReference>
<proteinExistence type="predicted"/>
<protein>
    <submittedName>
        <fullName evidence="2">Uncharacterized protein</fullName>
    </submittedName>
</protein>
<dbReference type="EMBL" id="BLXT01000512">
    <property type="protein sequence ID" value="GFN77879.1"/>
    <property type="molecule type" value="Genomic_DNA"/>
</dbReference>
<evidence type="ECO:0000313" key="3">
    <source>
        <dbReference type="Proteomes" id="UP000735302"/>
    </source>
</evidence>
<accession>A0AAV3Y508</accession>
<feature type="region of interest" description="Disordered" evidence="1">
    <location>
        <begin position="1"/>
        <end position="63"/>
    </location>
</feature>
<evidence type="ECO:0000256" key="1">
    <source>
        <dbReference type="SAM" id="MobiDB-lite"/>
    </source>
</evidence>
<gene>
    <name evidence="2" type="ORF">PoB_000438500</name>
</gene>
<evidence type="ECO:0000313" key="2">
    <source>
        <dbReference type="EMBL" id="GFN77879.1"/>
    </source>
</evidence>
<dbReference type="AlphaFoldDB" id="A0AAV3Y508"/>
<sequence length="110" mass="12194">MKIKPLHLFKKQTNTTTNTNTTNTANKNNNINNNNNNINNNNNNDNNNNNNTNNTTTTTRPSTKRFCFLKRSAGTLLSRVRAPPPAPCFDGGPGSLRSPCYELAVSKKEN</sequence>
<feature type="compositionally biased region" description="Basic residues" evidence="1">
    <location>
        <begin position="1"/>
        <end position="10"/>
    </location>
</feature>
<keyword evidence="3" id="KW-1185">Reference proteome</keyword>
<comment type="caution">
    <text evidence="2">The sequence shown here is derived from an EMBL/GenBank/DDBJ whole genome shotgun (WGS) entry which is preliminary data.</text>
</comment>
<reference evidence="2 3" key="1">
    <citation type="journal article" date="2021" name="Elife">
        <title>Chloroplast acquisition without the gene transfer in kleptoplastic sea slugs, Plakobranchus ocellatus.</title>
        <authorList>
            <person name="Maeda T."/>
            <person name="Takahashi S."/>
            <person name="Yoshida T."/>
            <person name="Shimamura S."/>
            <person name="Takaki Y."/>
            <person name="Nagai Y."/>
            <person name="Toyoda A."/>
            <person name="Suzuki Y."/>
            <person name="Arimoto A."/>
            <person name="Ishii H."/>
            <person name="Satoh N."/>
            <person name="Nishiyama T."/>
            <person name="Hasebe M."/>
            <person name="Maruyama T."/>
            <person name="Minagawa J."/>
            <person name="Obokata J."/>
            <person name="Shigenobu S."/>
        </authorList>
    </citation>
    <scope>NUCLEOTIDE SEQUENCE [LARGE SCALE GENOMIC DNA]</scope>
</reference>
<feature type="compositionally biased region" description="Low complexity" evidence="1">
    <location>
        <begin position="13"/>
        <end position="59"/>
    </location>
</feature>